<dbReference type="InterPro" id="IPR035890">
    <property type="entry name" value="Anti-sigma-28_factor_FlgM_sf"/>
</dbReference>
<keyword evidence="11" id="KW-0969">Cilium</keyword>
<dbReference type="NCBIfam" id="TIGR03824">
    <property type="entry name" value="FlgM_jcvi"/>
    <property type="match status" value="1"/>
</dbReference>
<name>A0ABV2BZ89_9GAMM</name>
<evidence type="ECO:0000256" key="2">
    <source>
        <dbReference type="ARBA" id="ARBA00017823"/>
    </source>
</evidence>
<keyword evidence="12" id="KW-1185">Reference proteome</keyword>
<evidence type="ECO:0000256" key="7">
    <source>
        <dbReference type="ARBA" id="ARBA00024739"/>
    </source>
</evidence>
<protein>
    <recommendedName>
        <fullName evidence="2">Negative regulator of flagellin synthesis</fullName>
    </recommendedName>
    <alternativeName>
        <fullName evidence="8">Anti-sigma-28 factor</fullName>
    </alternativeName>
</protein>
<evidence type="ECO:0000256" key="8">
    <source>
        <dbReference type="ARBA" id="ARBA00030117"/>
    </source>
</evidence>
<sequence length="106" mass="11687">MVMDIKSLVPGQTKANLGKADKTKKKTTTDATSASGMSDAIDTDDSVSLNKASQINQLVAQMKSWPAADQNRIAPVKEKVTTGKYEIEYERVADKMLDFESNYYGY</sequence>
<dbReference type="SUPFAM" id="SSF101498">
    <property type="entry name" value="Anti-sigma factor FlgM"/>
    <property type="match status" value="1"/>
</dbReference>
<keyword evidence="6" id="KW-0804">Transcription</keyword>
<dbReference type="RefSeq" id="WP_353897831.1">
    <property type="nucleotide sequence ID" value="NZ_JBEVCJ010000041.1"/>
</dbReference>
<feature type="domain" description="Anti-sigma-28 factor FlgM C-terminal" evidence="10">
    <location>
        <begin position="45"/>
        <end position="98"/>
    </location>
</feature>
<comment type="caution">
    <text evidence="11">The sequence shown here is derived from an EMBL/GenBank/DDBJ whole genome shotgun (WGS) entry which is preliminary data.</text>
</comment>
<comment type="similarity">
    <text evidence="1">Belongs to the FlgM family.</text>
</comment>
<evidence type="ECO:0000256" key="5">
    <source>
        <dbReference type="ARBA" id="ARBA00023015"/>
    </source>
</evidence>
<keyword evidence="11" id="KW-0966">Cell projection</keyword>
<organism evidence="11 12">
    <name type="scientific">Aliikangiella maris</name>
    <dbReference type="NCBI Taxonomy" id="3162458"/>
    <lineage>
        <taxon>Bacteria</taxon>
        <taxon>Pseudomonadati</taxon>
        <taxon>Pseudomonadota</taxon>
        <taxon>Gammaproteobacteria</taxon>
        <taxon>Oceanospirillales</taxon>
        <taxon>Pleioneaceae</taxon>
        <taxon>Aliikangiella</taxon>
    </lineage>
</organism>
<dbReference type="Pfam" id="PF04316">
    <property type="entry name" value="FlgM"/>
    <property type="match status" value="1"/>
</dbReference>
<keyword evidence="4" id="KW-1005">Bacterial flagellum biogenesis</keyword>
<dbReference type="EMBL" id="JBEVCJ010000041">
    <property type="protein sequence ID" value="MET1257249.1"/>
    <property type="molecule type" value="Genomic_DNA"/>
</dbReference>
<comment type="function">
    <text evidence="7">Responsible for the coupling of flagellin expression to flagellar assembly by preventing expression of the flagellin genes when a component of the middle class of proteins is defective. It negatively regulates flagellar genes by inhibiting the activity of FliA by directly binding to FliA.</text>
</comment>
<evidence type="ECO:0000256" key="6">
    <source>
        <dbReference type="ARBA" id="ARBA00023163"/>
    </source>
</evidence>
<evidence type="ECO:0000256" key="3">
    <source>
        <dbReference type="ARBA" id="ARBA00022491"/>
    </source>
</evidence>
<gene>
    <name evidence="11" type="primary">flgM</name>
    <name evidence="11" type="ORF">ABVT43_19045</name>
</gene>
<keyword evidence="5" id="KW-0805">Transcription regulation</keyword>
<proteinExistence type="inferred from homology"/>
<evidence type="ECO:0000313" key="12">
    <source>
        <dbReference type="Proteomes" id="UP001548189"/>
    </source>
</evidence>
<reference evidence="11 12" key="1">
    <citation type="submission" date="2024-06" db="EMBL/GenBank/DDBJ databases">
        <authorList>
            <person name="Li F."/>
        </authorList>
    </citation>
    <scope>NUCLEOTIDE SEQUENCE [LARGE SCALE GENOMIC DNA]</scope>
    <source>
        <strain evidence="11 12">GXAS 311</strain>
    </source>
</reference>
<evidence type="ECO:0000313" key="11">
    <source>
        <dbReference type="EMBL" id="MET1257249.1"/>
    </source>
</evidence>
<evidence type="ECO:0000259" key="10">
    <source>
        <dbReference type="Pfam" id="PF04316"/>
    </source>
</evidence>
<evidence type="ECO:0000256" key="1">
    <source>
        <dbReference type="ARBA" id="ARBA00005322"/>
    </source>
</evidence>
<dbReference type="InterPro" id="IPR031316">
    <property type="entry name" value="FlgM_C"/>
</dbReference>
<feature type="region of interest" description="Disordered" evidence="9">
    <location>
        <begin position="1"/>
        <end position="43"/>
    </location>
</feature>
<keyword evidence="11" id="KW-0282">Flagellum</keyword>
<evidence type="ECO:0000256" key="4">
    <source>
        <dbReference type="ARBA" id="ARBA00022795"/>
    </source>
</evidence>
<keyword evidence="3" id="KW-0678">Repressor</keyword>
<dbReference type="Proteomes" id="UP001548189">
    <property type="component" value="Unassembled WGS sequence"/>
</dbReference>
<accession>A0ABV2BZ89</accession>
<evidence type="ECO:0000256" key="9">
    <source>
        <dbReference type="SAM" id="MobiDB-lite"/>
    </source>
</evidence>
<dbReference type="InterPro" id="IPR007412">
    <property type="entry name" value="FlgM"/>
</dbReference>